<dbReference type="GO" id="GO:0003824">
    <property type="term" value="F:catalytic activity"/>
    <property type="evidence" value="ECO:0007669"/>
    <property type="project" value="InterPro"/>
</dbReference>
<name>A0AA38XDM8_9EURO</name>
<gene>
    <name evidence="3" type="ORF">H2200_004730</name>
</gene>
<dbReference type="Pfam" id="PF00561">
    <property type="entry name" value="Abhydrolase_1"/>
    <property type="match status" value="1"/>
</dbReference>
<dbReference type="SUPFAM" id="SSF53474">
    <property type="entry name" value="alpha/beta-Hydrolases"/>
    <property type="match status" value="1"/>
</dbReference>
<keyword evidence="1" id="KW-1133">Transmembrane helix</keyword>
<dbReference type="Proteomes" id="UP001172673">
    <property type="component" value="Unassembled WGS sequence"/>
</dbReference>
<evidence type="ECO:0000313" key="3">
    <source>
        <dbReference type="EMBL" id="KAJ9611546.1"/>
    </source>
</evidence>
<evidence type="ECO:0000256" key="1">
    <source>
        <dbReference type="SAM" id="Phobius"/>
    </source>
</evidence>
<dbReference type="EMBL" id="JAPDRK010000006">
    <property type="protein sequence ID" value="KAJ9611546.1"/>
    <property type="molecule type" value="Genomic_DNA"/>
</dbReference>
<dbReference type="Gene3D" id="3.40.50.1820">
    <property type="entry name" value="alpha/beta hydrolase"/>
    <property type="match status" value="2"/>
</dbReference>
<dbReference type="PRINTS" id="PR00412">
    <property type="entry name" value="EPOXHYDRLASE"/>
</dbReference>
<dbReference type="InterPro" id="IPR029058">
    <property type="entry name" value="AB_hydrolase_fold"/>
</dbReference>
<dbReference type="PANTHER" id="PTHR43689:SF8">
    <property type="entry name" value="ALPHA_BETA-HYDROLASES SUPERFAMILY PROTEIN"/>
    <property type="match status" value="1"/>
</dbReference>
<keyword evidence="4" id="KW-1185">Reference proteome</keyword>
<evidence type="ECO:0000313" key="4">
    <source>
        <dbReference type="Proteomes" id="UP001172673"/>
    </source>
</evidence>
<protein>
    <recommendedName>
        <fullName evidence="2">AB hydrolase-1 domain-containing protein</fullName>
    </recommendedName>
</protein>
<keyword evidence="1" id="KW-0472">Membrane</keyword>
<dbReference type="InterPro" id="IPR000639">
    <property type="entry name" value="Epox_hydrolase-like"/>
</dbReference>
<reference evidence="3" key="1">
    <citation type="submission" date="2022-10" db="EMBL/GenBank/DDBJ databases">
        <title>Culturing micro-colonial fungi from biological soil crusts in the Mojave desert and describing Neophaeococcomyces mojavensis, and introducing the new genera and species Taxawa tesnikishii.</title>
        <authorList>
            <person name="Kurbessoian T."/>
            <person name="Stajich J.E."/>
        </authorList>
    </citation>
    <scope>NUCLEOTIDE SEQUENCE</scope>
    <source>
        <strain evidence="3">TK_41</strain>
    </source>
</reference>
<dbReference type="InterPro" id="IPR000073">
    <property type="entry name" value="AB_hydrolase_1"/>
</dbReference>
<feature type="domain" description="AB hydrolase-1" evidence="2">
    <location>
        <begin position="93"/>
        <end position="210"/>
    </location>
</feature>
<dbReference type="AlphaFoldDB" id="A0AA38XDM8"/>
<feature type="transmembrane region" description="Helical" evidence="1">
    <location>
        <begin position="13"/>
        <end position="31"/>
    </location>
</feature>
<proteinExistence type="predicted"/>
<comment type="caution">
    <text evidence="3">The sequence shown here is derived from an EMBL/GenBank/DDBJ whole genome shotgun (WGS) entry which is preliminary data.</text>
</comment>
<keyword evidence="1" id="KW-0812">Transmembrane</keyword>
<dbReference type="PANTHER" id="PTHR43689">
    <property type="entry name" value="HYDROLASE"/>
    <property type="match status" value="1"/>
</dbReference>
<accession>A0AA38XDM8</accession>
<organism evidence="3 4">
    <name type="scientific">Cladophialophora chaetospira</name>
    <dbReference type="NCBI Taxonomy" id="386627"/>
    <lineage>
        <taxon>Eukaryota</taxon>
        <taxon>Fungi</taxon>
        <taxon>Dikarya</taxon>
        <taxon>Ascomycota</taxon>
        <taxon>Pezizomycotina</taxon>
        <taxon>Eurotiomycetes</taxon>
        <taxon>Chaetothyriomycetidae</taxon>
        <taxon>Chaetothyriales</taxon>
        <taxon>Herpotrichiellaceae</taxon>
        <taxon>Cladophialophora</taxon>
    </lineage>
</organism>
<sequence>MASGLIGLLFRRVSFYSFGLFNWCLFLVLFVKNGTFFKKDTEQDKLQFAIARDNFWNLTKAPLPGFKHYFYTLRNDLKLHYSSNREKASRGNLVIFLHGFPDSSMMWRHLMQEPAMPVQDTTFVCVDLPGYGGSDSFKKFDTEVLEALTEFVVGMRDRYITAETFEETSTFIVGHDWGCVLGFRLAAEASSLADRFILTNAPHVELAFANKDRILGSASKIFKQFKESPKRNFSCLSKALHVLKPLMVQTMLMGYIFAFHLPAAFVRYLGVAGNFSFIRGANWSGYGKGSKEYRVQECMASSLGPGPEECRTSIPAVNGTTEINGHRMGETYGPTVLQRAKSPQEAFWNMTGYYRDGVGWSPWAKSLEAITDLYALETSASESSSPGRRRSSSISNSLFADQHKGSLHAPTYVIWGEKDQACSRPLCLDGLGDYLGKDSEITILPRSGHWTPVQKDARPALAIAIALFAGRDAKPVPKMTTEVQKVYDGAVLMAKK</sequence>
<evidence type="ECO:0000259" key="2">
    <source>
        <dbReference type="Pfam" id="PF00561"/>
    </source>
</evidence>